<dbReference type="AlphaFoldDB" id="A0A0G1YH54"/>
<feature type="domain" description="Glutaredoxin" evidence="1">
    <location>
        <begin position="4"/>
        <end position="61"/>
    </location>
</feature>
<name>A0A0G1YH54_9BACT</name>
<comment type="caution">
    <text evidence="2">The sequence shown here is derived from an EMBL/GenBank/DDBJ whole genome shotgun (WGS) entry which is preliminary data.</text>
</comment>
<dbReference type="Proteomes" id="UP000033870">
    <property type="component" value="Unassembled WGS sequence"/>
</dbReference>
<dbReference type="InterPro" id="IPR002109">
    <property type="entry name" value="Glutaredoxin"/>
</dbReference>
<dbReference type="PROSITE" id="PS51354">
    <property type="entry name" value="GLUTAREDOXIN_2"/>
    <property type="match status" value="1"/>
</dbReference>
<evidence type="ECO:0000259" key="1">
    <source>
        <dbReference type="Pfam" id="PF00462"/>
    </source>
</evidence>
<dbReference type="Pfam" id="PF00462">
    <property type="entry name" value="Glutaredoxin"/>
    <property type="match status" value="1"/>
</dbReference>
<accession>A0A0G1YH54</accession>
<evidence type="ECO:0000313" key="3">
    <source>
        <dbReference type="Proteomes" id="UP000033870"/>
    </source>
</evidence>
<sequence>MNPIILYATPNSPSGRRVKEYCLARGLAFVEYDVSADPAKARELIEKTGQLFLPAVDIGGQILTGFDEEQLAACLQARL</sequence>
<protein>
    <submittedName>
        <fullName evidence="2">Glutaredoxin-like protein, YruB-family</fullName>
    </submittedName>
</protein>
<gene>
    <name evidence="2" type="ORF">UY92_C0004G0094</name>
</gene>
<dbReference type="EMBL" id="LCRX01000004">
    <property type="protein sequence ID" value="KKW42758.1"/>
    <property type="molecule type" value="Genomic_DNA"/>
</dbReference>
<proteinExistence type="predicted"/>
<reference evidence="2 3" key="1">
    <citation type="journal article" date="2015" name="Nature">
        <title>rRNA introns, odd ribosomes, and small enigmatic genomes across a large radiation of phyla.</title>
        <authorList>
            <person name="Brown C.T."/>
            <person name="Hug L.A."/>
            <person name="Thomas B.C."/>
            <person name="Sharon I."/>
            <person name="Castelle C.J."/>
            <person name="Singh A."/>
            <person name="Wilkins M.J."/>
            <person name="Williams K.H."/>
            <person name="Banfield J.F."/>
        </authorList>
    </citation>
    <scope>NUCLEOTIDE SEQUENCE [LARGE SCALE GENOMIC DNA]</scope>
</reference>
<dbReference type="STRING" id="1619044.UY92_C0004G0094"/>
<organism evidence="2 3">
    <name type="scientific">Candidatus Magasanikbacteria bacterium GW2011_GWA2_56_11</name>
    <dbReference type="NCBI Taxonomy" id="1619044"/>
    <lineage>
        <taxon>Bacteria</taxon>
        <taxon>Candidatus Magasanikiibacteriota</taxon>
    </lineage>
</organism>
<dbReference type="InterPro" id="IPR036249">
    <property type="entry name" value="Thioredoxin-like_sf"/>
</dbReference>
<dbReference type="Gene3D" id="3.40.30.10">
    <property type="entry name" value="Glutaredoxin"/>
    <property type="match status" value="1"/>
</dbReference>
<dbReference type="SUPFAM" id="SSF52833">
    <property type="entry name" value="Thioredoxin-like"/>
    <property type="match status" value="1"/>
</dbReference>
<evidence type="ECO:0000313" key="2">
    <source>
        <dbReference type="EMBL" id="KKW42758.1"/>
    </source>
</evidence>
<dbReference type="CDD" id="cd02976">
    <property type="entry name" value="NrdH"/>
    <property type="match status" value="1"/>
</dbReference>